<feature type="compositionally biased region" description="Basic and acidic residues" evidence="13">
    <location>
        <begin position="664"/>
        <end position="682"/>
    </location>
</feature>
<dbReference type="GO" id="GO:0033202">
    <property type="term" value="C:DNA helicase complex"/>
    <property type="evidence" value="ECO:0007669"/>
    <property type="project" value="TreeGrafter"/>
</dbReference>
<dbReference type="InterPro" id="IPR027417">
    <property type="entry name" value="P-loop_NTPase"/>
</dbReference>
<reference evidence="16 17" key="1">
    <citation type="journal article" date="2018" name="Int. J. Syst. Evol. Microbiol.">
        <title>Mesosutterella multiformis gen. nov., sp. nov., a member of the family Sutterellaceae and Sutterella megalosphaeroides sp. nov., isolated from human faeces.</title>
        <authorList>
            <person name="Sakamoto M."/>
            <person name="Ikeyama N."/>
            <person name="Kunihiro T."/>
            <person name="Iino T."/>
            <person name="Yuki M."/>
            <person name="Ohkuma M."/>
        </authorList>
    </citation>
    <scope>NUCLEOTIDE SEQUENCE [LARGE SCALE GENOMIC DNA]</scope>
    <source>
        <strain evidence="16 17">6FBBBH3</strain>
    </source>
</reference>
<evidence type="ECO:0000256" key="6">
    <source>
        <dbReference type="ARBA" id="ARBA00023125"/>
    </source>
</evidence>
<feature type="region of interest" description="Disordered" evidence="13">
    <location>
        <begin position="664"/>
        <end position="718"/>
    </location>
</feature>
<protein>
    <recommendedName>
        <fullName evidence="9">DNA 3'-5' helicase</fullName>
        <ecNumber evidence="9">5.6.2.4</ecNumber>
    </recommendedName>
    <alternativeName>
        <fullName evidence="10">DNA 3'-5' helicase II</fullName>
    </alternativeName>
</protein>
<evidence type="ECO:0000256" key="8">
    <source>
        <dbReference type="ARBA" id="ARBA00034617"/>
    </source>
</evidence>
<evidence type="ECO:0000256" key="5">
    <source>
        <dbReference type="ARBA" id="ARBA00022840"/>
    </source>
</evidence>
<keyword evidence="5 12" id="KW-0067">ATP-binding</keyword>
<keyword evidence="4 12" id="KW-0347">Helicase</keyword>
<gene>
    <name evidence="16" type="primary">uvrD</name>
    <name evidence="16" type="ORF">SUTMEG_06180</name>
</gene>
<dbReference type="GO" id="GO:0016887">
    <property type="term" value="F:ATP hydrolysis activity"/>
    <property type="evidence" value="ECO:0007669"/>
    <property type="project" value="RHEA"/>
</dbReference>
<evidence type="ECO:0000256" key="10">
    <source>
        <dbReference type="ARBA" id="ARBA00034923"/>
    </source>
</evidence>
<dbReference type="EMBL" id="AP018786">
    <property type="protein sequence ID" value="BBF22727.1"/>
    <property type="molecule type" value="Genomic_DNA"/>
</dbReference>
<dbReference type="EC" id="5.6.2.4" evidence="9"/>
<dbReference type="PROSITE" id="PS51217">
    <property type="entry name" value="UVRD_HELICASE_CTER"/>
    <property type="match status" value="1"/>
</dbReference>
<dbReference type="InterPro" id="IPR013986">
    <property type="entry name" value="DExx_box_DNA_helicase_dom_sf"/>
</dbReference>
<keyword evidence="6" id="KW-0238">DNA-binding</keyword>
<dbReference type="RefSeq" id="WP_232008822.1">
    <property type="nucleotide sequence ID" value="NZ_AP018786.1"/>
</dbReference>
<comment type="catalytic activity">
    <reaction evidence="11">
        <text>ATP + H2O = ADP + phosphate + H(+)</text>
        <dbReference type="Rhea" id="RHEA:13065"/>
        <dbReference type="ChEBI" id="CHEBI:15377"/>
        <dbReference type="ChEBI" id="CHEBI:15378"/>
        <dbReference type="ChEBI" id="CHEBI:30616"/>
        <dbReference type="ChEBI" id="CHEBI:43474"/>
        <dbReference type="ChEBI" id="CHEBI:456216"/>
        <dbReference type="EC" id="5.6.2.4"/>
    </reaction>
</comment>
<dbReference type="Pfam" id="PF00580">
    <property type="entry name" value="UvrD-helicase"/>
    <property type="match status" value="1"/>
</dbReference>
<dbReference type="KEGG" id="sutt:SUTMEG_06180"/>
<dbReference type="GO" id="GO:0000725">
    <property type="term" value="P:recombinational repair"/>
    <property type="evidence" value="ECO:0007669"/>
    <property type="project" value="TreeGrafter"/>
</dbReference>
<dbReference type="PROSITE" id="PS51198">
    <property type="entry name" value="UVRD_HELICASE_ATP_BIND"/>
    <property type="match status" value="1"/>
</dbReference>
<comment type="similarity">
    <text evidence="1">Belongs to the helicase family. UvrD subfamily.</text>
</comment>
<keyword evidence="17" id="KW-1185">Reference proteome</keyword>
<keyword evidence="3 12" id="KW-0378">Hydrolase</keyword>
<dbReference type="CDD" id="cd17932">
    <property type="entry name" value="DEXQc_UvrD"/>
    <property type="match status" value="1"/>
</dbReference>
<dbReference type="SUPFAM" id="SSF52540">
    <property type="entry name" value="P-loop containing nucleoside triphosphate hydrolases"/>
    <property type="match status" value="1"/>
</dbReference>
<dbReference type="PANTHER" id="PTHR11070">
    <property type="entry name" value="UVRD / RECB / PCRA DNA HELICASE FAMILY MEMBER"/>
    <property type="match status" value="1"/>
</dbReference>
<dbReference type="GO" id="GO:0043138">
    <property type="term" value="F:3'-5' DNA helicase activity"/>
    <property type="evidence" value="ECO:0007669"/>
    <property type="project" value="UniProtKB-EC"/>
</dbReference>
<evidence type="ECO:0000259" key="14">
    <source>
        <dbReference type="PROSITE" id="PS51198"/>
    </source>
</evidence>
<evidence type="ECO:0000256" key="11">
    <source>
        <dbReference type="ARBA" id="ARBA00048988"/>
    </source>
</evidence>
<evidence type="ECO:0000256" key="12">
    <source>
        <dbReference type="PROSITE-ProRule" id="PRU00560"/>
    </source>
</evidence>
<dbReference type="Gene3D" id="3.40.50.300">
    <property type="entry name" value="P-loop containing nucleotide triphosphate hydrolases"/>
    <property type="match status" value="2"/>
</dbReference>
<dbReference type="InterPro" id="IPR014017">
    <property type="entry name" value="DNA_helicase_UvrD-like_C"/>
</dbReference>
<feature type="binding site" evidence="12">
    <location>
        <begin position="30"/>
        <end position="37"/>
    </location>
    <ligand>
        <name>ATP</name>
        <dbReference type="ChEBI" id="CHEBI:30616"/>
    </ligand>
</feature>
<comment type="catalytic activity">
    <reaction evidence="8">
        <text>Couples ATP hydrolysis with the unwinding of duplex DNA by translocating in the 3'-5' direction.</text>
        <dbReference type="EC" id="5.6.2.4"/>
    </reaction>
</comment>
<dbReference type="GO" id="GO:0005524">
    <property type="term" value="F:ATP binding"/>
    <property type="evidence" value="ECO:0007669"/>
    <property type="project" value="UniProtKB-UniRule"/>
</dbReference>
<dbReference type="GO" id="GO:0005829">
    <property type="term" value="C:cytosol"/>
    <property type="evidence" value="ECO:0007669"/>
    <property type="project" value="TreeGrafter"/>
</dbReference>
<evidence type="ECO:0000256" key="7">
    <source>
        <dbReference type="ARBA" id="ARBA00023235"/>
    </source>
</evidence>
<feature type="domain" description="UvrD-like helicase ATP-binding" evidence="14">
    <location>
        <begin position="9"/>
        <end position="293"/>
    </location>
</feature>
<dbReference type="Proteomes" id="UP000271003">
    <property type="component" value="Chromosome"/>
</dbReference>
<dbReference type="Pfam" id="PF21196">
    <property type="entry name" value="PcrA_UvrD_tudor"/>
    <property type="match status" value="1"/>
</dbReference>
<evidence type="ECO:0000256" key="13">
    <source>
        <dbReference type="SAM" id="MobiDB-lite"/>
    </source>
</evidence>
<evidence type="ECO:0000256" key="3">
    <source>
        <dbReference type="ARBA" id="ARBA00022801"/>
    </source>
</evidence>
<dbReference type="Gene3D" id="1.10.486.10">
    <property type="entry name" value="PCRA, domain 4"/>
    <property type="match status" value="1"/>
</dbReference>
<evidence type="ECO:0000256" key="1">
    <source>
        <dbReference type="ARBA" id="ARBA00009922"/>
    </source>
</evidence>
<dbReference type="Pfam" id="PF13361">
    <property type="entry name" value="UvrD_C"/>
    <property type="match status" value="1"/>
</dbReference>
<dbReference type="Gene3D" id="1.10.10.160">
    <property type="match status" value="1"/>
</dbReference>
<evidence type="ECO:0000313" key="16">
    <source>
        <dbReference type="EMBL" id="BBF22727.1"/>
    </source>
</evidence>
<dbReference type="InterPro" id="IPR000212">
    <property type="entry name" value="DNA_helicase_UvrD/REP"/>
</dbReference>
<feature type="domain" description="UvrD-like helicase C-terminal" evidence="15">
    <location>
        <begin position="294"/>
        <end position="577"/>
    </location>
</feature>
<dbReference type="InterPro" id="IPR014016">
    <property type="entry name" value="UvrD-like_ATP-bd"/>
</dbReference>
<evidence type="ECO:0000256" key="2">
    <source>
        <dbReference type="ARBA" id="ARBA00022741"/>
    </source>
</evidence>
<organism evidence="16 17">
    <name type="scientific">Sutterella megalosphaeroides</name>
    <dbReference type="NCBI Taxonomy" id="2494234"/>
    <lineage>
        <taxon>Bacteria</taxon>
        <taxon>Pseudomonadati</taxon>
        <taxon>Pseudomonadota</taxon>
        <taxon>Betaproteobacteria</taxon>
        <taxon>Burkholderiales</taxon>
        <taxon>Sutterellaceae</taxon>
        <taxon>Sutterella</taxon>
    </lineage>
</organism>
<evidence type="ECO:0000259" key="15">
    <source>
        <dbReference type="PROSITE" id="PS51217"/>
    </source>
</evidence>
<proteinExistence type="inferred from homology"/>
<accession>A0A2Z6IAW0</accession>
<dbReference type="CDD" id="cd18807">
    <property type="entry name" value="SF1_C_UvrD"/>
    <property type="match status" value="1"/>
</dbReference>
<dbReference type="PANTHER" id="PTHR11070:SF2">
    <property type="entry name" value="ATP-DEPENDENT DNA HELICASE SRS2"/>
    <property type="match status" value="1"/>
</dbReference>
<dbReference type="AlphaFoldDB" id="A0A2Z6IAW0"/>
<keyword evidence="7" id="KW-0413">Isomerase</keyword>
<evidence type="ECO:0000256" key="9">
    <source>
        <dbReference type="ARBA" id="ARBA00034808"/>
    </source>
</evidence>
<name>A0A2Z6IAW0_9BURK</name>
<sequence>MSVSDTLLAGLNPRQLEAVTAPEKSILILAGAGSGKTRVLTTRIAYLLREKMTSTSEILAVTFTNKAAKEMLTRLEAMLPYDLRYMWVGTFHGLCNRILRRHAEEANLPKTFQILDSSDQLSLVKRVLRELNLDPEKVDPKYVVNVINWSKEHGLRSGHLTDDDADRETRNVYAVYEQTCQREGVVDFAELLLRCYELLERNEVIRAHYQERFRHILVDEFQDTNILQYRWLQLLSGCGRGPHGLSKNAVFAVGDDDQSIYAFRGANVGNMADFLRDYAVAEPIRLEQNYRSTGVILDAANALIAHNSGRLGKELWTSGVRGRRIVVKELEDDRAEAEWVGYQVKAERERSRTWRDFAILYRTNAQSRAIETAFAGFGIPFRVYGGQRFFERAEVKHVLAYLRLLDNPSDDTSFLRVVNFPARGIGPKTIETLTIAARAKGFSLWGAICDETIPKPPKLMAFASLVQAMRDKTAQAGLSLVDTIKLVLNGSGLRAHYETEKDGEDRIANMEETMAAALGYLKNEEIPEDQPAMSVYNDESPTPLQGFLTQATLEAGDKNEGNDVDAVQIMTVHAAKGLEFPYVYIIGAEEGIFPHFSAINGDKNGRGGLDEERRLMYVAITRAKESLVITHAQSRFMHGDHYSNKLSSFVDEIPEELLDVRELEEGSGRSRFRDRDEDRWERPTFGGSRRSNAYGSGRSGGSSSYGSGGYGRSSSYGRSDAGEARAAYGASRKTLSGARVGFKDEPVLKRAAERSAAEAGWHPGELLRHDVFGEGTVLSVTGTGSQARIRIRFSTRGEKELLLAIAGPKLHRLD</sequence>
<keyword evidence="2 12" id="KW-0547">Nucleotide-binding</keyword>
<evidence type="ECO:0000313" key="17">
    <source>
        <dbReference type="Proteomes" id="UP000271003"/>
    </source>
</evidence>
<evidence type="ECO:0000256" key="4">
    <source>
        <dbReference type="ARBA" id="ARBA00022806"/>
    </source>
</evidence>
<feature type="compositionally biased region" description="Low complexity" evidence="13">
    <location>
        <begin position="686"/>
        <end position="705"/>
    </location>
</feature>
<dbReference type="GO" id="GO:0003677">
    <property type="term" value="F:DNA binding"/>
    <property type="evidence" value="ECO:0007669"/>
    <property type="project" value="UniProtKB-KW"/>
</dbReference>